<dbReference type="InterPro" id="IPR036890">
    <property type="entry name" value="HATPase_C_sf"/>
</dbReference>
<dbReference type="EC" id="2.7.13.3" evidence="3"/>
<proteinExistence type="predicted"/>
<dbReference type="InterPro" id="IPR003594">
    <property type="entry name" value="HATPase_dom"/>
</dbReference>
<keyword evidence="8" id="KW-0812">Transmembrane</keyword>
<dbReference type="InParanoid" id="A0A545AP26"/>
<dbReference type="Gene3D" id="3.30.565.10">
    <property type="entry name" value="Histidine kinase-like ATPase, C-terminal domain"/>
    <property type="match status" value="1"/>
</dbReference>
<dbReference type="CDD" id="cd00075">
    <property type="entry name" value="HATPase"/>
    <property type="match status" value="1"/>
</dbReference>
<comment type="subcellular location">
    <subcellularLocation>
        <location evidence="2">Cell membrane</location>
    </subcellularLocation>
</comment>
<keyword evidence="8" id="KW-0472">Membrane</keyword>
<gene>
    <name evidence="10" type="ORF">FL583_21860</name>
</gene>
<organism evidence="10 11">
    <name type="scientific">Cryptosporangium phraense</name>
    <dbReference type="NCBI Taxonomy" id="2593070"/>
    <lineage>
        <taxon>Bacteria</taxon>
        <taxon>Bacillati</taxon>
        <taxon>Actinomycetota</taxon>
        <taxon>Actinomycetes</taxon>
        <taxon>Cryptosporangiales</taxon>
        <taxon>Cryptosporangiaceae</taxon>
        <taxon>Cryptosporangium</taxon>
    </lineage>
</organism>
<evidence type="ECO:0000259" key="9">
    <source>
        <dbReference type="PROSITE" id="PS50109"/>
    </source>
</evidence>
<feature type="transmembrane region" description="Helical" evidence="8">
    <location>
        <begin position="67"/>
        <end position="88"/>
    </location>
</feature>
<dbReference type="GO" id="GO:0000155">
    <property type="term" value="F:phosphorelay sensor kinase activity"/>
    <property type="evidence" value="ECO:0007669"/>
    <property type="project" value="InterPro"/>
</dbReference>
<feature type="domain" description="Histidine kinase" evidence="9">
    <location>
        <begin position="119"/>
        <end position="339"/>
    </location>
</feature>
<feature type="transmembrane region" description="Helical" evidence="8">
    <location>
        <begin position="6"/>
        <end position="26"/>
    </location>
</feature>
<dbReference type="InterPro" id="IPR004358">
    <property type="entry name" value="Sig_transdc_His_kin-like_C"/>
</dbReference>
<dbReference type="GO" id="GO:0005886">
    <property type="term" value="C:plasma membrane"/>
    <property type="evidence" value="ECO:0007669"/>
    <property type="project" value="UniProtKB-SubCell"/>
</dbReference>
<dbReference type="SMART" id="SM00387">
    <property type="entry name" value="HATPase_c"/>
    <property type="match status" value="1"/>
</dbReference>
<dbReference type="SMART" id="SM00388">
    <property type="entry name" value="HisKA"/>
    <property type="match status" value="1"/>
</dbReference>
<dbReference type="AlphaFoldDB" id="A0A545AP26"/>
<dbReference type="Proteomes" id="UP000317982">
    <property type="component" value="Unassembled WGS sequence"/>
</dbReference>
<reference evidence="10 11" key="1">
    <citation type="submission" date="2019-07" db="EMBL/GenBank/DDBJ databases">
        <title>Cryptosporangium phraense sp. nov., isolated from plant litter.</title>
        <authorList>
            <person name="Suriyachadkun C."/>
        </authorList>
    </citation>
    <scope>NUCLEOTIDE SEQUENCE [LARGE SCALE GENOMIC DNA]</scope>
    <source>
        <strain evidence="10 11">A-T 5661</strain>
    </source>
</reference>
<sequence length="339" mass="35838">MPDLVLIGLVALGCSLAVGLAGVVVLRSMRGRSVTAHLSALLVTTVVAIVAGVVVSARAMFISSHDMVILFVVIGVSGVVSLAVAWWAGRRLTRQSIWADEARAREREAESRRREIVAWVSHDLRTPLAGLRAMAEALEDGVVADPATVADYHRRIRRETYRMSELVDDLFELSRINAGALRLTLADVSLADVVSDAVATAAPLARAKGVRLVAEQARYATVRASEPELGRVFSNLLLNAIRHTPSDGVVTVTGDVDPDGGWVAVSDACGGIPEADLPRVFDEAFRGEAARTPGPARGGEARGGLGLAIARGLVEAHQGQIAVANIDAGCRFTVRLPVP</sequence>
<evidence type="ECO:0000256" key="4">
    <source>
        <dbReference type="ARBA" id="ARBA00022553"/>
    </source>
</evidence>
<dbReference type="RefSeq" id="WP_142706567.1">
    <property type="nucleotide sequence ID" value="NZ_VIRS01000015.1"/>
</dbReference>
<keyword evidence="7" id="KW-0902">Two-component regulatory system</keyword>
<dbReference type="PRINTS" id="PR00344">
    <property type="entry name" value="BCTRLSENSOR"/>
</dbReference>
<dbReference type="InterPro" id="IPR050736">
    <property type="entry name" value="Sensor_HK_Regulatory"/>
</dbReference>
<dbReference type="PANTHER" id="PTHR43711:SF1">
    <property type="entry name" value="HISTIDINE KINASE 1"/>
    <property type="match status" value="1"/>
</dbReference>
<dbReference type="CDD" id="cd00082">
    <property type="entry name" value="HisKA"/>
    <property type="match status" value="1"/>
</dbReference>
<dbReference type="PROSITE" id="PS50109">
    <property type="entry name" value="HIS_KIN"/>
    <property type="match status" value="1"/>
</dbReference>
<dbReference type="SUPFAM" id="SSF55874">
    <property type="entry name" value="ATPase domain of HSP90 chaperone/DNA topoisomerase II/histidine kinase"/>
    <property type="match status" value="1"/>
</dbReference>
<feature type="transmembrane region" description="Helical" evidence="8">
    <location>
        <begin position="38"/>
        <end position="61"/>
    </location>
</feature>
<keyword evidence="6 10" id="KW-0418">Kinase</keyword>
<keyword evidence="5" id="KW-0808">Transferase</keyword>
<evidence type="ECO:0000256" key="6">
    <source>
        <dbReference type="ARBA" id="ARBA00022777"/>
    </source>
</evidence>
<dbReference type="PANTHER" id="PTHR43711">
    <property type="entry name" value="TWO-COMPONENT HISTIDINE KINASE"/>
    <property type="match status" value="1"/>
</dbReference>
<evidence type="ECO:0000256" key="3">
    <source>
        <dbReference type="ARBA" id="ARBA00012438"/>
    </source>
</evidence>
<evidence type="ECO:0000256" key="7">
    <source>
        <dbReference type="ARBA" id="ARBA00023012"/>
    </source>
</evidence>
<keyword evidence="4" id="KW-0597">Phosphoprotein</keyword>
<dbReference type="Gene3D" id="1.10.287.130">
    <property type="match status" value="1"/>
</dbReference>
<protein>
    <recommendedName>
        <fullName evidence="3">histidine kinase</fullName>
        <ecNumber evidence="3">2.7.13.3</ecNumber>
    </recommendedName>
</protein>
<name>A0A545AP26_9ACTN</name>
<evidence type="ECO:0000256" key="5">
    <source>
        <dbReference type="ARBA" id="ARBA00022679"/>
    </source>
</evidence>
<dbReference type="Pfam" id="PF02518">
    <property type="entry name" value="HATPase_c"/>
    <property type="match status" value="1"/>
</dbReference>
<comment type="caution">
    <text evidence="10">The sequence shown here is derived from an EMBL/GenBank/DDBJ whole genome shotgun (WGS) entry which is preliminary data.</text>
</comment>
<comment type="catalytic activity">
    <reaction evidence="1">
        <text>ATP + protein L-histidine = ADP + protein N-phospho-L-histidine.</text>
        <dbReference type="EC" id="2.7.13.3"/>
    </reaction>
</comment>
<dbReference type="OrthoDB" id="9786919at2"/>
<evidence type="ECO:0000313" key="10">
    <source>
        <dbReference type="EMBL" id="TQS43082.1"/>
    </source>
</evidence>
<keyword evidence="8" id="KW-1133">Transmembrane helix</keyword>
<dbReference type="InterPro" id="IPR036097">
    <property type="entry name" value="HisK_dim/P_sf"/>
</dbReference>
<accession>A0A545AP26</accession>
<dbReference type="FunFam" id="1.10.287.130:FF:000001">
    <property type="entry name" value="Two-component sensor histidine kinase"/>
    <property type="match status" value="1"/>
</dbReference>
<evidence type="ECO:0000256" key="1">
    <source>
        <dbReference type="ARBA" id="ARBA00000085"/>
    </source>
</evidence>
<evidence type="ECO:0000256" key="8">
    <source>
        <dbReference type="SAM" id="Phobius"/>
    </source>
</evidence>
<dbReference type="InterPro" id="IPR005467">
    <property type="entry name" value="His_kinase_dom"/>
</dbReference>
<evidence type="ECO:0000313" key="11">
    <source>
        <dbReference type="Proteomes" id="UP000317982"/>
    </source>
</evidence>
<keyword evidence="11" id="KW-1185">Reference proteome</keyword>
<dbReference type="SUPFAM" id="SSF47384">
    <property type="entry name" value="Homodimeric domain of signal transducing histidine kinase"/>
    <property type="match status" value="1"/>
</dbReference>
<dbReference type="EMBL" id="VIRS01000015">
    <property type="protein sequence ID" value="TQS43082.1"/>
    <property type="molecule type" value="Genomic_DNA"/>
</dbReference>
<evidence type="ECO:0000256" key="2">
    <source>
        <dbReference type="ARBA" id="ARBA00004236"/>
    </source>
</evidence>
<dbReference type="Pfam" id="PF00512">
    <property type="entry name" value="HisKA"/>
    <property type="match status" value="1"/>
</dbReference>
<dbReference type="InterPro" id="IPR003661">
    <property type="entry name" value="HisK_dim/P_dom"/>
</dbReference>